<dbReference type="EMBL" id="CP055264">
    <property type="protein sequence ID" value="QKX95149.1"/>
    <property type="molecule type" value="Genomic_DNA"/>
</dbReference>
<name>A0A859I9A4_9MOLU</name>
<evidence type="ECO:0000256" key="1">
    <source>
        <dbReference type="SAM" id="Phobius"/>
    </source>
</evidence>
<reference evidence="2 3" key="1">
    <citation type="submission" date="2020-06" db="EMBL/GenBank/DDBJ databases">
        <title>Complete genome sequence of Candidatus Phytoplasma asteris RP166.</title>
        <authorList>
            <person name="Cho S.-T."/>
            <person name="Zwolinska A."/>
            <person name="Huang W."/>
            <person name="Wouters R."/>
            <person name="Hogenhout S.A."/>
            <person name="Kuo C.-H."/>
        </authorList>
    </citation>
    <scope>NUCLEOTIDE SEQUENCE [LARGE SCALE GENOMIC DNA]</scope>
    <source>
        <strain evidence="2">RP166</strain>
    </source>
</reference>
<keyword evidence="1" id="KW-1133">Transmembrane helix</keyword>
<keyword evidence="1" id="KW-0812">Transmembrane</keyword>
<dbReference type="AlphaFoldDB" id="A0A859I9A4"/>
<evidence type="ECO:0000313" key="3">
    <source>
        <dbReference type="Proteomes" id="UP000509122"/>
    </source>
</evidence>
<protein>
    <submittedName>
        <fullName evidence="2">Uncharacterized protein</fullName>
    </submittedName>
</protein>
<organism evidence="2 3">
    <name type="scientific">Rapeseed phyllody phytoplasma</name>
    <dbReference type="NCBI Taxonomy" id="2490543"/>
    <lineage>
        <taxon>Bacteria</taxon>
        <taxon>Bacillati</taxon>
        <taxon>Mycoplasmatota</taxon>
        <taxon>Mollicutes</taxon>
        <taxon>Acholeplasmatales</taxon>
        <taxon>Acholeplasmataceae</taxon>
        <taxon>Candidatus Phytoplasma</taxon>
        <taxon>16SrI (Aster yellows group)</taxon>
    </lineage>
</organism>
<evidence type="ECO:0000313" key="2">
    <source>
        <dbReference type="EMBL" id="QKX95149.1"/>
    </source>
</evidence>
<keyword evidence="1" id="KW-0472">Membrane</keyword>
<dbReference type="KEGG" id="rphy:RP166_1430"/>
<feature type="transmembrane region" description="Helical" evidence="1">
    <location>
        <begin position="7"/>
        <end position="34"/>
    </location>
</feature>
<dbReference type="Proteomes" id="UP000509122">
    <property type="component" value="Chromosome"/>
</dbReference>
<proteinExistence type="predicted"/>
<gene>
    <name evidence="2" type="ORF">RP166_1430</name>
</gene>
<accession>A0A859I9A4</accession>
<sequence length="117" mass="13371">MFAKKNLLIVFVCSLIAMLFSLLVFVIVVIKLGYLSFKDVKETNLSKDIKSPKTQEQRDNKTNQLAQRVAEQVKEQFQLTTLTESQIKEIKDGKIVLSKEQLEAIKGELKPLVDLNF</sequence>